<keyword evidence="1" id="KW-1133">Transmembrane helix</keyword>
<gene>
    <name evidence="2" type="ORF">QNI29_13435</name>
</gene>
<name>A0ABY8USV8_9BACI</name>
<feature type="transmembrane region" description="Helical" evidence="1">
    <location>
        <begin position="35"/>
        <end position="54"/>
    </location>
</feature>
<dbReference type="Proteomes" id="UP001236652">
    <property type="component" value="Chromosome"/>
</dbReference>
<keyword evidence="1" id="KW-0472">Membrane</keyword>
<organism evidence="2 3">
    <name type="scientific">Pontibacillus chungwhensis</name>
    <dbReference type="NCBI Taxonomy" id="265426"/>
    <lineage>
        <taxon>Bacteria</taxon>
        <taxon>Bacillati</taxon>
        <taxon>Bacillota</taxon>
        <taxon>Bacilli</taxon>
        <taxon>Bacillales</taxon>
        <taxon>Bacillaceae</taxon>
        <taxon>Pontibacillus</taxon>
    </lineage>
</organism>
<keyword evidence="3" id="KW-1185">Reference proteome</keyword>
<dbReference type="EMBL" id="CP126446">
    <property type="protein sequence ID" value="WIF96750.1"/>
    <property type="molecule type" value="Genomic_DNA"/>
</dbReference>
<sequence length="92" mass="10239">MKLVFVFFISILLAGLISVLLYQLGKDSFPQLMKYVPSIASALSIGVIYLKMIFISQQYEPITDIILMMILSVVCGVSLVGALLTEYVSRKM</sequence>
<protein>
    <submittedName>
        <fullName evidence="2">Uncharacterized protein</fullName>
    </submittedName>
</protein>
<accession>A0ABY8USV8</accession>
<proteinExistence type="predicted"/>
<keyword evidence="1" id="KW-0812">Transmembrane</keyword>
<dbReference type="RefSeq" id="WP_231417016.1">
    <property type="nucleotide sequence ID" value="NZ_CP126446.1"/>
</dbReference>
<evidence type="ECO:0000313" key="3">
    <source>
        <dbReference type="Proteomes" id="UP001236652"/>
    </source>
</evidence>
<reference evidence="2 3" key="1">
    <citation type="submission" date="2023-05" db="EMBL/GenBank/DDBJ databases">
        <title>Comparative genomics reveals the evidence of polycyclic aromatic hydrocarbons degradation in moderately halophilic genus Pontibacillus.</title>
        <authorList>
            <person name="Yang H."/>
            <person name="Qian Z."/>
        </authorList>
    </citation>
    <scope>NUCLEOTIDE SEQUENCE [LARGE SCALE GENOMIC DNA]</scope>
    <source>
        <strain evidence="3">HN14</strain>
    </source>
</reference>
<evidence type="ECO:0000256" key="1">
    <source>
        <dbReference type="SAM" id="Phobius"/>
    </source>
</evidence>
<evidence type="ECO:0000313" key="2">
    <source>
        <dbReference type="EMBL" id="WIF96750.1"/>
    </source>
</evidence>
<feature type="transmembrane region" description="Helical" evidence="1">
    <location>
        <begin position="66"/>
        <end position="84"/>
    </location>
</feature>